<protein>
    <recommendedName>
        <fullName evidence="1">SnoaL-like domain-containing protein</fullName>
    </recommendedName>
</protein>
<name>A0A382EWE5_9ZZZZ</name>
<dbReference type="Gene3D" id="3.10.450.50">
    <property type="match status" value="1"/>
</dbReference>
<dbReference type="SUPFAM" id="SSF54427">
    <property type="entry name" value="NTF2-like"/>
    <property type="match status" value="1"/>
</dbReference>
<accession>A0A382EWE5</accession>
<gene>
    <name evidence="2" type="ORF">METZ01_LOCUS207105</name>
</gene>
<dbReference type="AlphaFoldDB" id="A0A382EWE5"/>
<evidence type="ECO:0000313" key="2">
    <source>
        <dbReference type="EMBL" id="SVB54251.1"/>
    </source>
</evidence>
<reference evidence="2" key="1">
    <citation type="submission" date="2018-05" db="EMBL/GenBank/DDBJ databases">
        <authorList>
            <person name="Lanie J.A."/>
            <person name="Ng W.-L."/>
            <person name="Kazmierczak K.M."/>
            <person name="Andrzejewski T.M."/>
            <person name="Davidsen T.M."/>
            <person name="Wayne K.J."/>
            <person name="Tettelin H."/>
            <person name="Glass J.I."/>
            <person name="Rusch D."/>
            <person name="Podicherti R."/>
            <person name="Tsui H.-C.T."/>
            <person name="Winkler M.E."/>
        </authorList>
    </citation>
    <scope>NUCLEOTIDE SEQUENCE</scope>
</reference>
<proteinExistence type="predicted"/>
<dbReference type="CDD" id="cd00531">
    <property type="entry name" value="NTF2_like"/>
    <property type="match status" value="1"/>
</dbReference>
<dbReference type="Pfam" id="PF13577">
    <property type="entry name" value="SnoaL_4"/>
    <property type="match status" value="1"/>
</dbReference>
<evidence type="ECO:0000259" key="1">
    <source>
        <dbReference type="Pfam" id="PF13577"/>
    </source>
</evidence>
<dbReference type="InterPro" id="IPR032710">
    <property type="entry name" value="NTF2-like_dom_sf"/>
</dbReference>
<feature type="domain" description="SnoaL-like" evidence="1">
    <location>
        <begin position="1"/>
        <end position="93"/>
    </location>
</feature>
<dbReference type="EMBL" id="UINC01046349">
    <property type="protein sequence ID" value="SVB54251.1"/>
    <property type="molecule type" value="Genomic_DNA"/>
</dbReference>
<feature type="non-terminal residue" evidence="2">
    <location>
        <position position="1"/>
    </location>
</feature>
<dbReference type="InterPro" id="IPR037401">
    <property type="entry name" value="SnoaL-like"/>
</dbReference>
<sequence>TPDAVTNLGEGGQDGIEEIISRVSSALSRLDDSQHMVSTHQITIDGDTAVGRCYLHAQHIRKVTGGSPLFVVAGRYEDHYVRTPSGWRISQRRIVSMWTDGNLDVVQF</sequence>
<organism evidence="2">
    <name type="scientific">marine metagenome</name>
    <dbReference type="NCBI Taxonomy" id="408172"/>
    <lineage>
        <taxon>unclassified sequences</taxon>
        <taxon>metagenomes</taxon>
        <taxon>ecological metagenomes</taxon>
    </lineage>
</organism>